<keyword evidence="6" id="KW-1133">Transmembrane helix</keyword>
<feature type="transmembrane region" description="Helical" evidence="6">
    <location>
        <begin position="355"/>
        <end position="374"/>
    </location>
</feature>
<dbReference type="PANTHER" id="PTHR43289">
    <property type="entry name" value="MITOGEN-ACTIVATED PROTEIN KINASE KINASE KINASE 20-RELATED"/>
    <property type="match status" value="1"/>
</dbReference>
<comment type="caution">
    <text evidence="8">The sequence shown here is derived from an EMBL/GenBank/DDBJ whole genome shotgun (WGS) entry which is preliminary data.</text>
</comment>
<evidence type="ECO:0000313" key="9">
    <source>
        <dbReference type="Proteomes" id="UP000256345"/>
    </source>
</evidence>
<reference evidence="8 9" key="1">
    <citation type="submission" date="2018-08" db="EMBL/GenBank/DDBJ databases">
        <title>Genomic Encyclopedia of Archaeal and Bacterial Type Strains, Phase II (KMG-II): from individual species to whole genera.</title>
        <authorList>
            <person name="Goeker M."/>
        </authorList>
    </citation>
    <scope>NUCLEOTIDE SEQUENCE [LARGE SCALE GENOMIC DNA]</scope>
    <source>
        <strain evidence="8 9">DSM 2261</strain>
    </source>
</reference>
<name>A0ABX9JXU6_9BACT</name>
<sequence length="486" mass="52163">MSAEARSVRCPRCGTPGVGGRLAVCPGCLLDEDVEDPGRIGSLELEEEIGRGGMGRVFRARHVRLDRPVAVKFLAGEGASSAEAQARFAREARALALLDHPNIVRVHDFGDEEGERFLVMELVEGRSLAELLPMAPAEAVRVVLQVCDALAYAHERGVVHRDIKPANVLVADDGPVKVTDFGIARIVRQEGPRDTLTAAHAVVGTPEYMAPEALAGAPPDPRMDVYAVGVLLHELVTGRPPVAGAPTLTGALGAVVRRAVALEPSRRYASARALGLDLRRLADGAEEAALPPDEAIWLRAVAVLQAVASALVLWALVVSVTPRVVAPHELDPLTMQPAARLADGRWVTRARFETGPILGAVAGLAVALAAYGLLRRHWRHEGLDAPAPEVPLREGRSFLGVASACSGLFALRGVLEWGAGISMPPFMPLVGGLLELSALYLLCVSILEAWRRQRPLSREPMLWAGLVLMLTPPVLEFGMYLWRWQP</sequence>
<dbReference type="EMBL" id="QUMU01000008">
    <property type="protein sequence ID" value="REG28961.1"/>
    <property type="molecule type" value="Genomic_DNA"/>
</dbReference>
<dbReference type="Pfam" id="PF00069">
    <property type="entry name" value="Pkinase"/>
    <property type="match status" value="1"/>
</dbReference>
<keyword evidence="1" id="KW-0808">Transferase</keyword>
<accession>A0ABX9JXU6</accession>
<dbReference type="PROSITE" id="PS00107">
    <property type="entry name" value="PROTEIN_KINASE_ATP"/>
    <property type="match status" value="1"/>
</dbReference>
<dbReference type="Gene3D" id="1.10.510.10">
    <property type="entry name" value="Transferase(Phosphotransferase) domain 1"/>
    <property type="match status" value="1"/>
</dbReference>
<feature type="domain" description="Protein kinase" evidence="7">
    <location>
        <begin position="43"/>
        <end position="339"/>
    </location>
</feature>
<dbReference type="PANTHER" id="PTHR43289:SF6">
    <property type="entry name" value="SERINE_THREONINE-PROTEIN KINASE NEKL-3"/>
    <property type="match status" value="1"/>
</dbReference>
<evidence type="ECO:0000256" key="5">
    <source>
        <dbReference type="PROSITE-ProRule" id="PRU10141"/>
    </source>
</evidence>
<evidence type="ECO:0000256" key="1">
    <source>
        <dbReference type="ARBA" id="ARBA00022679"/>
    </source>
</evidence>
<gene>
    <name evidence="8" type="ORF">ATI61_108504</name>
</gene>
<keyword evidence="6" id="KW-0472">Membrane</keyword>
<evidence type="ECO:0000313" key="8">
    <source>
        <dbReference type="EMBL" id="REG28961.1"/>
    </source>
</evidence>
<feature type="transmembrane region" description="Helical" evidence="6">
    <location>
        <begin position="426"/>
        <end position="450"/>
    </location>
</feature>
<feature type="binding site" evidence="5">
    <location>
        <position position="72"/>
    </location>
    <ligand>
        <name>ATP</name>
        <dbReference type="ChEBI" id="CHEBI:30616"/>
    </ligand>
</feature>
<proteinExistence type="predicted"/>
<dbReference type="GO" id="GO:0016301">
    <property type="term" value="F:kinase activity"/>
    <property type="evidence" value="ECO:0007669"/>
    <property type="project" value="UniProtKB-KW"/>
</dbReference>
<keyword evidence="6" id="KW-0812">Transmembrane</keyword>
<evidence type="ECO:0000256" key="3">
    <source>
        <dbReference type="ARBA" id="ARBA00022777"/>
    </source>
</evidence>
<dbReference type="CDD" id="cd14014">
    <property type="entry name" value="STKc_PknB_like"/>
    <property type="match status" value="1"/>
</dbReference>
<feature type="transmembrane region" description="Helical" evidence="6">
    <location>
        <begin position="462"/>
        <end position="482"/>
    </location>
</feature>
<keyword evidence="2 5" id="KW-0547">Nucleotide-binding</keyword>
<keyword evidence="3 8" id="KW-0418">Kinase</keyword>
<keyword evidence="9" id="KW-1185">Reference proteome</keyword>
<evidence type="ECO:0000259" key="7">
    <source>
        <dbReference type="PROSITE" id="PS50011"/>
    </source>
</evidence>
<feature type="transmembrane region" description="Helical" evidence="6">
    <location>
        <begin position="296"/>
        <end position="317"/>
    </location>
</feature>
<dbReference type="Proteomes" id="UP000256345">
    <property type="component" value="Unassembled WGS sequence"/>
</dbReference>
<evidence type="ECO:0000256" key="2">
    <source>
        <dbReference type="ARBA" id="ARBA00022741"/>
    </source>
</evidence>
<dbReference type="RefSeq" id="WP_082175226.1">
    <property type="nucleotide sequence ID" value="NZ_CP011509.1"/>
</dbReference>
<protein>
    <submittedName>
        <fullName evidence="8">Serine/threonine-protein kinase</fullName>
    </submittedName>
</protein>
<dbReference type="PROSITE" id="PS50011">
    <property type="entry name" value="PROTEIN_KINASE_DOM"/>
    <property type="match status" value="1"/>
</dbReference>
<dbReference type="InterPro" id="IPR000719">
    <property type="entry name" value="Prot_kinase_dom"/>
</dbReference>
<evidence type="ECO:0000256" key="6">
    <source>
        <dbReference type="SAM" id="Phobius"/>
    </source>
</evidence>
<organism evidence="8 9">
    <name type="scientific">Archangium gephyra</name>
    <dbReference type="NCBI Taxonomy" id="48"/>
    <lineage>
        <taxon>Bacteria</taxon>
        <taxon>Pseudomonadati</taxon>
        <taxon>Myxococcota</taxon>
        <taxon>Myxococcia</taxon>
        <taxon>Myxococcales</taxon>
        <taxon>Cystobacterineae</taxon>
        <taxon>Archangiaceae</taxon>
        <taxon>Archangium</taxon>
    </lineage>
</organism>
<evidence type="ECO:0000256" key="4">
    <source>
        <dbReference type="ARBA" id="ARBA00022840"/>
    </source>
</evidence>
<dbReference type="PROSITE" id="PS00108">
    <property type="entry name" value="PROTEIN_KINASE_ST"/>
    <property type="match status" value="1"/>
</dbReference>
<dbReference type="InterPro" id="IPR011009">
    <property type="entry name" value="Kinase-like_dom_sf"/>
</dbReference>
<dbReference type="Gene3D" id="3.30.200.20">
    <property type="entry name" value="Phosphorylase Kinase, domain 1"/>
    <property type="match status" value="1"/>
</dbReference>
<dbReference type="InterPro" id="IPR017441">
    <property type="entry name" value="Protein_kinase_ATP_BS"/>
</dbReference>
<dbReference type="SUPFAM" id="SSF56112">
    <property type="entry name" value="Protein kinase-like (PK-like)"/>
    <property type="match status" value="1"/>
</dbReference>
<dbReference type="SMART" id="SM00220">
    <property type="entry name" value="S_TKc"/>
    <property type="match status" value="1"/>
</dbReference>
<dbReference type="InterPro" id="IPR008271">
    <property type="entry name" value="Ser/Thr_kinase_AS"/>
</dbReference>
<keyword evidence="4 5" id="KW-0067">ATP-binding</keyword>